<dbReference type="KEGG" id="cee:CENDO_10300"/>
<dbReference type="Gene3D" id="2.40.30.10">
    <property type="entry name" value="Translation factors"/>
    <property type="match status" value="1"/>
</dbReference>
<evidence type="ECO:0000256" key="3">
    <source>
        <dbReference type="ARBA" id="ARBA00023014"/>
    </source>
</evidence>
<dbReference type="PANTHER" id="PTHR47354">
    <property type="entry name" value="NADH OXIDOREDUCTASE HCR"/>
    <property type="match status" value="1"/>
</dbReference>
<keyword evidence="2" id="KW-0479">Metal-binding</keyword>
<keyword evidence="6" id="KW-1185">Reference proteome</keyword>
<keyword evidence="2" id="KW-0001">2Fe-2S</keyword>
<dbReference type="OrthoDB" id="3213438at2"/>
<dbReference type="PANTHER" id="PTHR47354:SF5">
    <property type="entry name" value="PROTEIN RFBI"/>
    <property type="match status" value="1"/>
</dbReference>
<accession>A0A4P7QK22</accession>
<dbReference type="Proteomes" id="UP000296352">
    <property type="component" value="Chromosome"/>
</dbReference>
<evidence type="ECO:0000256" key="1">
    <source>
        <dbReference type="ARBA" id="ARBA00001974"/>
    </source>
</evidence>
<dbReference type="EMBL" id="CP039247">
    <property type="protein sequence ID" value="QCB29314.1"/>
    <property type="molecule type" value="Genomic_DNA"/>
</dbReference>
<proteinExistence type="predicted"/>
<reference evidence="5 6" key="1">
    <citation type="submission" date="2019-04" db="EMBL/GenBank/DDBJ databases">
        <title>Corynebacterium endometrii sp. nov., isolated from the uterus of a cow with endometritis.</title>
        <authorList>
            <person name="Ballas P."/>
            <person name="Ruckert C."/>
            <person name="Wagener K."/>
            <person name="Drillich M."/>
            <person name="Kaempfer P."/>
            <person name="Busse H.-J."/>
            <person name="Ehling-Schulz M."/>
        </authorList>
    </citation>
    <scope>NUCLEOTIDE SEQUENCE [LARGE SCALE GENOMIC DNA]</scope>
    <source>
        <strain evidence="5 6">LMM-1653</strain>
    </source>
</reference>
<dbReference type="InterPro" id="IPR008333">
    <property type="entry name" value="Cbr1-like_FAD-bd_dom"/>
</dbReference>
<dbReference type="Pfam" id="PF00970">
    <property type="entry name" value="FAD_binding_6"/>
    <property type="match status" value="1"/>
</dbReference>
<dbReference type="PROSITE" id="PS51384">
    <property type="entry name" value="FAD_FR"/>
    <property type="match status" value="1"/>
</dbReference>
<comment type="cofactor">
    <cofactor evidence="1">
        <name>FAD</name>
        <dbReference type="ChEBI" id="CHEBI:57692"/>
    </cofactor>
</comment>
<evidence type="ECO:0000256" key="2">
    <source>
        <dbReference type="ARBA" id="ARBA00022714"/>
    </source>
</evidence>
<evidence type="ECO:0000313" key="5">
    <source>
        <dbReference type="EMBL" id="QCB29314.1"/>
    </source>
</evidence>
<dbReference type="AlphaFoldDB" id="A0A4P7QK22"/>
<dbReference type="SUPFAM" id="SSF52343">
    <property type="entry name" value="Ferredoxin reductase-like, C-terminal NADP-linked domain"/>
    <property type="match status" value="1"/>
</dbReference>
<evidence type="ECO:0000259" key="4">
    <source>
        <dbReference type="PROSITE" id="PS51384"/>
    </source>
</evidence>
<dbReference type="InterPro" id="IPR050415">
    <property type="entry name" value="MRET"/>
</dbReference>
<evidence type="ECO:0000313" key="6">
    <source>
        <dbReference type="Proteomes" id="UP000296352"/>
    </source>
</evidence>
<organism evidence="5 6">
    <name type="scientific">Corynebacterium endometrii</name>
    <dbReference type="NCBI Taxonomy" id="2488819"/>
    <lineage>
        <taxon>Bacteria</taxon>
        <taxon>Bacillati</taxon>
        <taxon>Actinomycetota</taxon>
        <taxon>Actinomycetes</taxon>
        <taxon>Mycobacteriales</taxon>
        <taxon>Corynebacteriaceae</taxon>
        <taxon>Corynebacterium</taxon>
    </lineage>
</organism>
<dbReference type="RefSeq" id="WP_136141912.1">
    <property type="nucleotide sequence ID" value="NZ_CP039247.1"/>
</dbReference>
<dbReference type="GO" id="GO:0016491">
    <property type="term" value="F:oxidoreductase activity"/>
    <property type="evidence" value="ECO:0007669"/>
    <property type="project" value="InterPro"/>
</dbReference>
<dbReference type="InterPro" id="IPR039261">
    <property type="entry name" value="FNR_nucleotide-bd"/>
</dbReference>
<feature type="domain" description="FAD-binding FR-type" evidence="4">
    <location>
        <begin position="144"/>
        <end position="241"/>
    </location>
</feature>
<dbReference type="InterPro" id="IPR017927">
    <property type="entry name" value="FAD-bd_FR_type"/>
</dbReference>
<gene>
    <name evidence="5" type="ORF">CENDO_10300</name>
</gene>
<protein>
    <submittedName>
        <fullName evidence="5">Oxidoreductase FAD-binding domain protein</fullName>
    </submittedName>
</protein>
<dbReference type="InterPro" id="IPR017938">
    <property type="entry name" value="Riboflavin_synthase-like_b-brl"/>
</dbReference>
<keyword evidence="3" id="KW-0411">Iron-sulfur</keyword>
<name>A0A4P7QK22_9CORY</name>
<dbReference type="GO" id="GO:0051537">
    <property type="term" value="F:2 iron, 2 sulfur cluster binding"/>
    <property type="evidence" value="ECO:0007669"/>
    <property type="project" value="UniProtKB-KW"/>
</dbReference>
<dbReference type="SUPFAM" id="SSF63380">
    <property type="entry name" value="Riboflavin synthase domain-like"/>
    <property type="match status" value="1"/>
</dbReference>
<sequence>MTYPAHPTTLTQLGALMRDNAEALRSATQDYLYNHVVESRQIFAIRAAEAHVELAPAVAWVLEHAEADGALAQPALRRLYELGRDHRRHGFPEQIYAVFADALRAGIKAAGCPEELQGSADRAMRAACAAMAEATHAADLAGAAPAHTATVVAVERPNRHTAVVRLEAGLPFDYHPGQHIPVTTPHLPGMWRYLTPASPADTAGQLTFHITDVGEASSMLAKARPGDQWTLGTPRGEFVNFPGFNLVFISYGAGWAAVRPYLLSLVEAARRAGTSAGFKATVYAVAPSPGEHYDTFFQANLMELAPWITIHHVVRREEDPWLLGAGERSADVSFIVSEEPIDAVVGREKVSVSNFVLVGPSDRVRVGRDRLIAEGVNPDYIEAHPWERGGQWARADQPPAQTEF</sequence>
<keyword evidence="2" id="KW-0408">Iron</keyword>